<reference evidence="3 4" key="1">
    <citation type="submission" date="2024-01" db="EMBL/GenBank/DDBJ databases">
        <title>Complete genome sequence of Citroniella saccharovorans strain M6.X9, isolated from human fecal sample.</title>
        <authorList>
            <person name="Cheng G."/>
            <person name="Westerholm M."/>
            <person name="Schnurer A."/>
        </authorList>
    </citation>
    <scope>NUCLEOTIDE SEQUENCE [LARGE SCALE GENOMIC DNA]</scope>
    <source>
        <strain evidence="3 4">DSM 29873</strain>
    </source>
</reference>
<evidence type="ECO:0000256" key="1">
    <source>
        <dbReference type="ARBA" id="ARBA00004976"/>
    </source>
</evidence>
<comment type="pathway">
    <text evidence="1">Purine metabolism; ppGpp biosynthesis; ppGpp from GTP: step 1/2.</text>
</comment>
<dbReference type="Gene3D" id="3.30.460.10">
    <property type="entry name" value="Beta Polymerase, domain 2"/>
    <property type="match status" value="1"/>
</dbReference>
<sequence>MKLEVFDFIDKTRDILSEKREEIEIVADGIMKVFEKMFKGDDYFLNITNRVKSEESLKEKILRQNYFLKYGDPKKVIDSMSDLIGLRIECRFIKDEASIYKKLKEIFYIEDIDGYFYSDYSKNIKLKINETQPQKQHNGFDIYKIDGKFETNSSKYHFELQIKSFVNIFWGDIDHRILYKNYSYVITEEFIREVMYSIKDTLTMVDSQLMVVYNKLYNLEEDEDVAKLNQLKKFVSKIIHDIFLISFKDNTGILLDFRKPIDLIVEYLFANARYVDGVMEDDYFNKIIMKLNKLKKENFTFGSYIELGPLDSIKGNIEKNFGLAIYSLMNLDLKWNLILTIIFELESDDKTKVFISFIEFIVYLVTKNIRKTVSLFDLTEKEKDNITNHLVEAVFEFISLEYSCDVFTNRNLESLKIIVEDTVRSLESDIGEKDIELFKERLKKEIEV</sequence>
<dbReference type="EMBL" id="JAYKOT010000003">
    <property type="protein sequence ID" value="MEB3430029.1"/>
    <property type="molecule type" value="Genomic_DNA"/>
</dbReference>
<dbReference type="SUPFAM" id="SSF81301">
    <property type="entry name" value="Nucleotidyltransferase"/>
    <property type="match status" value="1"/>
</dbReference>
<organism evidence="3 4">
    <name type="scientific">Citroniella saccharovorans</name>
    <dbReference type="NCBI Taxonomy" id="2053367"/>
    <lineage>
        <taxon>Bacteria</taxon>
        <taxon>Bacillati</taxon>
        <taxon>Bacillota</taxon>
        <taxon>Tissierellia</taxon>
        <taxon>Tissierellales</taxon>
        <taxon>Peptoniphilaceae</taxon>
        <taxon>Citroniella</taxon>
    </lineage>
</organism>
<comment type="caution">
    <text evidence="3">The sequence shown here is derived from an EMBL/GenBank/DDBJ whole genome shotgun (WGS) entry which is preliminary data.</text>
</comment>
<evidence type="ECO:0000259" key="2">
    <source>
        <dbReference type="SMART" id="SM00954"/>
    </source>
</evidence>
<dbReference type="AlphaFoldDB" id="A0AAW9MWP2"/>
<dbReference type="GO" id="GO:0015969">
    <property type="term" value="P:guanosine tetraphosphate metabolic process"/>
    <property type="evidence" value="ECO:0007669"/>
    <property type="project" value="InterPro"/>
</dbReference>
<evidence type="ECO:0000313" key="3">
    <source>
        <dbReference type="EMBL" id="MEB3430029.1"/>
    </source>
</evidence>
<dbReference type="PANTHER" id="PTHR41773:SF1">
    <property type="entry name" value="RELA_SPOT DOMAIN-CONTAINING PROTEIN"/>
    <property type="match status" value="1"/>
</dbReference>
<gene>
    <name evidence="3" type="ORF">VLK81_08520</name>
</gene>
<protein>
    <recommendedName>
        <fullName evidence="2">RelA/SpoT domain-containing protein</fullName>
    </recommendedName>
</protein>
<name>A0AAW9MWP2_9FIRM</name>
<evidence type="ECO:0000313" key="4">
    <source>
        <dbReference type="Proteomes" id="UP001357733"/>
    </source>
</evidence>
<dbReference type="InterPro" id="IPR007685">
    <property type="entry name" value="RelA_SpoT"/>
</dbReference>
<dbReference type="PANTHER" id="PTHR41773">
    <property type="entry name" value="GTP PYROPHOSPHATASE-RELATED"/>
    <property type="match status" value="1"/>
</dbReference>
<proteinExistence type="predicted"/>
<dbReference type="InterPro" id="IPR043519">
    <property type="entry name" value="NT_sf"/>
</dbReference>
<accession>A0AAW9MWP2</accession>
<dbReference type="SMART" id="SM00954">
    <property type="entry name" value="RelA_SpoT"/>
    <property type="match status" value="1"/>
</dbReference>
<dbReference type="RefSeq" id="WP_324620191.1">
    <property type="nucleotide sequence ID" value="NZ_JAYKOT010000003.1"/>
</dbReference>
<keyword evidence="4" id="KW-1185">Reference proteome</keyword>
<dbReference type="Pfam" id="PF04607">
    <property type="entry name" value="RelA_SpoT"/>
    <property type="match status" value="1"/>
</dbReference>
<dbReference type="Proteomes" id="UP001357733">
    <property type="component" value="Unassembled WGS sequence"/>
</dbReference>
<feature type="domain" description="RelA/SpoT" evidence="2">
    <location>
        <begin position="49"/>
        <end position="185"/>
    </location>
</feature>